<sequence length="211" mass="23242">MIEAWASHKSFVSKDGSGPDRPAGRNPETDFKGNKRSNATHQSTTDPQAWLYKKGEFAEAKLRDMTHALSENRKGLVVDVESTQATGRAEWEAAIRMIDRSVRKPGATVGADKGYDTAEFVAALERRGIKAHVARKVSGSAVDGRMARGKSYAMSLRRRKMIEEAFGWIKTVGGLRKTRHKGLEKLSGQALFAFAAYNLTRMLSLMRVAAA</sequence>
<feature type="compositionally biased region" description="Polar residues" evidence="1">
    <location>
        <begin position="36"/>
        <end position="47"/>
    </location>
</feature>
<dbReference type="GO" id="GO:0004803">
    <property type="term" value="F:transposase activity"/>
    <property type="evidence" value="ECO:0007669"/>
    <property type="project" value="InterPro"/>
</dbReference>
<dbReference type="GO" id="GO:0006313">
    <property type="term" value="P:DNA transposition"/>
    <property type="evidence" value="ECO:0007669"/>
    <property type="project" value="InterPro"/>
</dbReference>
<dbReference type="AlphaFoldDB" id="F5R9A5"/>
<keyword evidence="4" id="KW-1185">Reference proteome</keyword>
<dbReference type="eggNOG" id="COG3039">
    <property type="taxonomic scope" value="Bacteria"/>
</dbReference>
<dbReference type="InterPro" id="IPR002559">
    <property type="entry name" value="Transposase_11"/>
</dbReference>
<name>F5R9A5_METUF</name>
<proteinExistence type="predicted"/>
<dbReference type="GO" id="GO:0003677">
    <property type="term" value="F:DNA binding"/>
    <property type="evidence" value="ECO:0007669"/>
    <property type="project" value="InterPro"/>
</dbReference>
<dbReference type="PANTHER" id="PTHR35604:SF2">
    <property type="entry name" value="TRANSPOSASE INSH FOR INSERTION SEQUENCE ELEMENT IS5A-RELATED"/>
    <property type="match status" value="1"/>
</dbReference>
<gene>
    <name evidence="3" type="ORF">METUNv1_00725</name>
</gene>
<dbReference type="RefSeq" id="WP_008058910.1">
    <property type="nucleotide sequence ID" value="NZ_AFHG01000030.1"/>
</dbReference>
<comment type="caution">
    <text evidence="3">The sequence shown here is derived from an EMBL/GenBank/DDBJ whole genome shotgun (WGS) entry which is preliminary data.</text>
</comment>
<dbReference type="Proteomes" id="UP000005019">
    <property type="component" value="Unassembled WGS sequence"/>
</dbReference>
<accession>F5R9A5</accession>
<reference evidence="3 4" key="1">
    <citation type="journal article" date="2011" name="J. Bacteriol.">
        <title>Genome sequence of Methyloversatilis universalis FAM5T, a methylotrophic representative of the order Rhodocyclales.</title>
        <authorList>
            <person name="Kittichotirat W."/>
            <person name="Good N.M."/>
            <person name="Hall R."/>
            <person name="Bringel F."/>
            <person name="Lajus A."/>
            <person name="Medigue C."/>
            <person name="Smalley N.E."/>
            <person name="Beck D."/>
            <person name="Bumgarner R."/>
            <person name="Vuilleumier S."/>
            <person name="Kalyuzhnaya M.G."/>
        </authorList>
    </citation>
    <scope>NUCLEOTIDE SEQUENCE [LARGE SCALE GENOMIC DNA]</scope>
    <source>
        <strain evidence="4">ATCC BAA-1314 / JCM 13912 / FAM5</strain>
    </source>
</reference>
<evidence type="ECO:0000313" key="3">
    <source>
        <dbReference type="EMBL" id="EGK72896.1"/>
    </source>
</evidence>
<organism evidence="3 4">
    <name type="scientific">Methyloversatilis universalis (strain ATCC BAA-1314 / DSM 25237 / JCM 13912 / CCUG 52030 / FAM5)</name>
    <dbReference type="NCBI Taxonomy" id="1000565"/>
    <lineage>
        <taxon>Bacteria</taxon>
        <taxon>Pseudomonadati</taxon>
        <taxon>Pseudomonadota</taxon>
        <taxon>Betaproteobacteria</taxon>
        <taxon>Nitrosomonadales</taxon>
        <taxon>Sterolibacteriaceae</taxon>
        <taxon>Methyloversatilis</taxon>
    </lineage>
</organism>
<evidence type="ECO:0000313" key="4">
    <source>
        <dbReference type="Proteomes" id="UP000005019"/>
    </source>
</evidence>
<feature type="domain" description="Transposase IS4-like" evidence="2">
    <location>
        <begin position="44"/>
        <end position="199"/>
    </location>
</feature>
<evidence type="ECO:0000256" key="1">
    <source>
        <dbReference type="SAM" id="MobiDB-lite"/>
    </source>
</evidence>
<feature type="region of interest" description="Disordered" evidence="1">
    <location>
        <begin position="1"/>
        <end position="50"/>
    </location>
</feature>
<protein>
    <submittedName>
        <fullName evidence="3">Transposase</fullName>
    </submittedName>
</protein>
<dbReference type="PANTHER" id="PTHR35604">
    <property type="entry name" value="TRANSPOSASE INSH FOR INSERTION SEQUENCE ELEMENT IS5A-RELATED"/>
    <property type="match status" value="1"/>
</dbReference>
<dbReference type="EMBL" id="AFHG01000030">
    <property type="protein sequence ID" value="EGK72896.1"/>
    <property type="molecule type" value="Genomic_DNA"/>
</dbReference>
<evidence type="ECO:0000259" key="2">
    <source>
        <dbReference type="Pfam" id="PF01609"/>
    </source>
</evidence>
<dbReference type="Pfam" id="PF01609">
    <property type="entry name" value="DDE_Tnp_1"/>
    <property type="match status" value="1"/>
</dbReference>